<dbReference type="Proteomes" id="UP000000321">
    <property type="component" value="Unassembled WGS sequence"/>
</dbReference>
<evidence type="ECO:0000313" key="3">
    <source>
        <dbReference type="Proteomes" id="UP000000321"/>
    </source>
</evidence>
<keyword evidence="3" id="KW-1185">Reference proteome</keyword>
<protein>
    <submittedName>
        <fullName evidence="2">Uncharacterized protein</fullName>
    </submittedName>
</protein>
<gene>
    <name evidence="2" type="ORF">SI859A1_03432</name>
</gene>
<evidence type="ECO:0000256" key="1">
    <source>
        <dbReference type="SAM" id="MobiDB-lite"/>
    </source>
</evidence>
<organism evidence="2 3">
    <name type="scientific">Aurantimonas manganoxydans (strain ATCC BAA-1229 / DSM 21871 / SI85-9A1)</name>
    <dbReference type="NCBI Taxonomy" id="287752"/>
    <lineage>
        <taxon>Bacteria</taxon>
        <taxon>Pseudomonadati</taxon>
        <taxon>Pseudomonadota</taxon>
        <taxon>Alphaproteobacteria</taxon>
        <taxon>Hyphomicrobiales</taxon>
        <taxon>Aurantimonadaceae</taxon>
        <taxon>Aurantimonas</taxon>
    </lineage>
</organism>
<comment type="caution">
    <text evidence="2">The sequence shown here is derived from an EMBL/GenBank/DDBJ whole genome shotgun (WGS) entry which is preliminary data.</text>
</comment>
<feature type="compositionally biased region" description="Basic residues" evidence="1">
    <location>
        <begin position="72"/>
        <end position="85"/>
    </location>
</feature>
<reference evidence="2 3" key="1">
    <citation type="journal article" date="2008" name="Appl. Environ. Microbiol.">
        <title>Genomic insights into Mn(II) oxidation by the marine alphaproteobacterium Aurantimonas sp. strain SI85-9A1.</title>
        <authorList>
            <person name="Dick G.J."/>
            <person name="Podell S."/>
            <person name="Johnson H.A."/>
            <person name="Rivera-Espinoza Y."/>
            <person name="Bernier-Latmani R."/>
            <person name="McCarthy J.K."/>
            <person name="Torpey J.W."/>
            <person name="Clement B.G."/>
            <person name="Gaasterland T."/>
            <person name="Tebo B.M."/>
        </authorList>
    </citation>
    <scope>NUCLEOTIDE SEQUENCE [LARGE SCALE GENOMIC DNA]</scope>
    <source>
        <strain evidence="2 3">SI85-9A1</strain>
    </source>
</reference>
<dbReference type="AlphaFoldDB" id="Q1YEV0"/>
<name>Q1YEV0_AURMS</name>
<proteinExistence type="predicted"/>
<evidence type="ECO:0000313" key="2">
    <source>
        <dbReference type="EMBL" id="EAS48795.1"/>
    </source>
</evidence>
<dbReference type="EMBL" id="AAPJ01000007">
    <property type="protein sequence ID" value="EAS48795.1"/>
    <property type="molecule type" value="Genomic_DNA"/>
</dbReference>
<accession>Q1YEV0</accession>
<feature type="region of interest" description="Disordered" evidence="1">
    <location>
        <begin position="111"/>
        <end position="150"/>
    </location>
</feature>
<dbReference type="BioCyc" id="AURANTIMONAS:SI859A1_03432-MONOMER"/>
<sequence>MMGIAQRRIGATKPAIQVAESAGLLPCKDFSANRFVPPQLRPAAIATTRSAPSARDDTTPSDKRRNALKAPLCRHTRKHPHRRTSRSGARSWFRSHPQSCGLGAKETWEQLWFGPSTSATARQPLPRPVSENAAMRRPVQQPRQSVRRHA</sequence>
<feature type="compositionally biased region" description="Basic and acidic residues" evidence="1">
    <location>
        <begin position="54"/>
        <end position="65"/>
    </location>
</feature>
<dbReference type="HOGENOM" id="CLU_1738430_0_0_5"/>
<feature type="region of interest" description="Disordered" evidence="1">
    <location>
        <begin position="41"/>
        <end position="97"/>
    </location>
</feature>